<keyword evidence="6" id="KW-0539">Nucleus</keyword>
<reference evidence="12 13" key="1">
    <citation type="submission" date="2017-04" db="EMBL/GenBank/DDBJ databases">
        <title>Genome sequencing of [Candida] sorbophila.</title>
        <authorList>
            <person name="Ahn J.O."/>
        </authorList>
    </citation>
    <scope>NUCLEOTIDE SEQUENCE [LARGE SCALE GENOMIC DNA]</scope>
    <source>
        <strain evidence="12 13">DS02</strain>
    </source>
</reference>
<keyword evidence="4 9" id="KW-0863">Zinc-finger</keyword>
<evidence type="ECO:0000256" key="5">
    <source>
        <dbReference type="ARBA" id="ARBA00022833"/>
    </source>
</evidence>
<dbReference type="PANTHER" id="PTHR24388">
    <property type="entry name" value="ZINC FINGER PROTEIN"/>
    <property type="match status" value="1"/>
</dbReference>
<keyword evidence="13" id="KW-1185">Reference proteome</keyword>
<keyword evidence="2" id="KW-0479">Metal-binding</keyword>
<name>A0A2T0FE42_9ASCO</name>
<evidence type="ECO:0000256" key="10">
    <source>
        <dbReference type="SAM" id="MobiDB-lite"/>
    </source>
</evidence>
<dbReference type="PROSITE" id="PS50157">
    <property type="entry name" value="ZINC_FINGER_C2H2_2"/>
    <property type="match status" value="2"/>
</dbReference>
<evidence type="ECO:0000256" key="2">
    <source>
        <dbReference type="ARBA" id="ARBA00022723"/>
    </source>
</evidence>
<dbReference type="GO" id="GO:0000981">
    <property type="term" value="F:DNA-binding transcription factor activity, RNA polymerase II-specific"/>
    <property type="evidence" value="ECO:0007669"/>
    <property type="project" value="TreeGrafter"/>
</dbReference>
<sequence>MHVKTVHEPGIPRPGCPVPAVQKQETFKCRDCGKEFLRFYDMNRHKLTHSNKKPHKCQRCGRSFARADALMRHQRPENGCHRRFMEEVEAAKNKVILKVSGHLSAQRPELIGPEFVPIVPHQSGNQNTAIGPSTLPTAVGASLPMPELSGRLPPPAAPPTAAGPAMGPGDGISMPTTNAWQIIQELTSRINVLEMRLSQQDSRLAFLEYHHQKAATAPPQPQPAVAPSQPPPLQSSPQP</sequence>
<dbReference type="OrthoDB" id="8117402at2759"/>
<dbReference type="InterPro" id="IPR036236">
    <property type="entry name" value="Znf_C2H2_sf"/>
</dbReference>
<dbReference type="GO" id="GO:0005634">
    <property type="term" value="C:nucleus"/>
    <property type="evidence" value="ECO:0007669"/>
    <property type="project" value="UniProtKB-SubCell"/>
</dbReference>
<dbReference type="RefSeq" id="XP_024663186.1">
    <property type="nucleotide sequence ID" value="XM_024807418.1"/>
</dbReference>
<evidence type="ECO:0000256" key="7">
    <source>
        <dbReference type="ARBA" id="ARBA00038089"/>
    </source>
</evidence>
<dbReference type="InterPro" id="IPR013087">
    <property type="entry name" value="Znf_C2H2_type"/>
</dbReference>
<proteinExistence type="inferred from homology"/>
<organism evidence="12 13">
    <name type="scientific">Wickerhamiella sorbophila</name>
    <dbReference type="NCBI Taxonomy" id="45607"/>
    <lineage>
        <taxon>Eukaryota</taxon>
        <taxon>Fungi</taxon>
        <taxon>Dikarya</taxon>
        <taxon>Ascomycota</taxon>
        <taxon>Saccharomycotina</taxon>
        <taxon>Dipodascomycetes</taxon>
        <taxon>Dipodascales</taxon>
        <taxon>Trichomonascaceae</taxon>
        <taxon>Wickerhamiella</taxon>
    </lineage>
</organism>
<dbReference type="SUPFAM" id="SSF57667">
    <property type="entry name" value="beta-beta-alpha zinc fingers"/>
    <property type="match status" value="1"/>
</dbReference>
<dbReference type="GO" id="GO:0000978">
    <property type="term" value="F:RNA polymerase II cis-regulatory region sequence-specific DNA binding"/>
    <property type="evidence" value="ECO:0007669"/>
    <property type="project" value="TreeGrafter"/>
</dbReference>
<dbReference type="AlphaFoldDB" id="A0A2T0FE42"/>
<feature type="domain" description="C2H2-type" evidence="11">
    <location>
        <begin position="55"/>
        <end position="81"/>
    </location>
</feature>
<gene>
    <name evidence="12" type="ORF">B9G98_00860</name>
</gene>
<dbReference type="GO" id="GO:0008270">
    <property type="term" value="F:zinc ion binding"/>
    <property type="evidence" value="ECO:0007669"/>
    <property type="project" value="UniProtKB-KW"/>
</dbReference>
<dbReference type="Gene3D" id="3.30.160.60">
    <property type="entry name" value="Classic Zinc Finger"/>
    <property type="match status" value="2"/>
</dbReference>
<keyword evidence="5" id="KW-0862">Zinc</keyword>
<comment type="similarity">
    <text evidence="7">Belongs to the pacC/RIM101 family.</text>
</comment>
<accession>A0A2T0FE42</accession>
<evidence type="ECO:0000313" key="12">
    <source>
        <dbReference type="EMBL" id="PRT53240.1"/>
    </source>
</evidence>
<dbReference type="Proteomes" id="UP000238350">
    <property type="component" value="Unassembled WGS sequence"/>
</dbReference>
<dbReference type="PROSITE" id="PS00028">
    <property type="entry name" value="ZINC_FINGER_C2H2_1"/>
    <property type="match status" value="1"/>
</dbReference>
<dbReference type="PANTHER" id="PTHR24388:SF54">
    <property type="entry name" value="PROTEIN ESCARGOT"/>
    <property type="match status" value="1"/>
</dbReference>
<evidence type="ECO:0000256" key="4">
    <source>
        <dbReference type="ARBA" id="ARBA00022771"/>
    </source>
</evidence>
<dbReference type="InterPro" id="IPR050527">
    <property type="entry name" value="Snail/Krueppel_Znf"/>
</dbReference>
<protein>
    <recommendedName>
        <fullName evidence="8">pH-response transcription factor pacC/RIM101</fullName>
    </recommendedName>
</protein>
<feature type="domain" description="C2H2-type" evidence="11">
    <location>
        <begin position="27"/>
        <end position="54"/>
    </location>
</feature>
<dbReference type="GeneID" id="36514609"/>
<evidence type="ECO:0000256" key="6">
    <source>
        <dbReference type="ARBA" id="ARBA00023242"/>
    </source>
</evidence>
<evidence type="ECO:0000259" key="11">
    <source>
        <dbReference type="PROSITE" id="PS50157"/>
    </source>
</evidence>
<comment type="subcellular location">
    <subcellularLocation>
        <location evidence="1">Nucleus</location>
    </subcellularLocation>
</comment>
<dbReference type="Pfam" id="PF00096">
    <property type="entry name" value="zf-C2H2"/>
    <property type="match status" value="1"/>
</dbReference>
<evidence type="ECO:0000256" key="1">
    <source>
        <dbReference type="ARBA" id="ARBA00004123"/>
    </source>
</evidence>
<comment type="caution">
    <text evidence="12">The sequence shown here is derived from an EMBL/GenBank/DDBJ whole genome shotgun (WGS) entry which is preliminary data.</text>
</comment>
<dbReference type="FunFam" id="3.30.160.60:FF:000340">
    <property type="entry name" value="zinc finger protein 473 isoform X1"/>
    <property type="match status" value="1"/>
</dbReference>
<evidence type="ECO:0000256" key="9">
    <source>
        <dbReference type="PROSITE-ProRule" id="PRU00042"/>
    </source>
</evidence>
<evidence type="ECO:0000313" key="13">
    <source>
        <dbReference type="Proteomes" id="UP000238350"/>
    </source>
</evidence>
<dbReference type="STRING" id="45607.A0A2T0FE42"/>
<evidence type="ECO:0000256" key="3">
    <source>
        <dbReference type="ARBA" id="ARBA00022737"/>
    </source>
</evidence>
<keyword evidence="3" id="KW-0677">Repeat</keyword>
<dbReference type="SMART" id="SM00355">
    <property type="entry name" value="ZnF_C2H2"/>
    <property type="match status" value="2"/>
</dbReference>
<feature type="region of interest" description="Disordered" evidence="10">
    <location>
        <begin position="210"/>
        <end position="239"/>
    </location>
</feature>
<dbReference type="EMBL" id="NDIQ01000001">
    <property type="protein sequence ID" value="PRT53240.1"/>
    <property type="molecule type" value="Genomic_DNA"/>
</dbReference>
<evidence type="ECO:0000256" key="8">
    <source>
        <dbReference type="ARBA" id="ARBA00039490"/>
    </source>
</evidence>
<feature type="compositionally biased region" description="Pro residues" evidence="10">
    <location>
        <begin position="218"/>
        <end position="239"/>
    </location>
</feature>